<evidence type="ECO:0000256" key="1">
    <source>
        <dbReference type="SAM" id="Phobius"/>
    </source>
</evidence>
<reference evidence="3" key="1">
    <citation type="journal article" date="2020" name="Nat. Commun.">
        <title>Genome sequence of the cluster root forming white lupin.</title>
        <authorList>
            <person name="Hufnagel B."/>
            <person name="Marques A."/>
            <person name="Soriano A."/>
            <person name="Marques L."/>
            <person name="Divol F."/>
            <person name="Doumas P."/>
            <person name="Sallet E."/>
            <person name="Mancinotti D."/>
            <person name="Carrere S."/>
            <person name="Marande W."/>
            <person name="Arribat S."/>
            <person name="Keller J."/>
            <person name="Huneau C."/>
            <person name="Blein T."/>
            <person name="Aime D."/>
            <person name="Laguerre M."/>
            <person name="Taylor J."/>
            <person name="Schubert V."/>
            <person name="Nelson M."/>
            <person name="Geu-Flores F."/>
            <person name="Crespi M."/>
            <person name="Gallardo-Guerrero K."/>
            <person name="Delaux P.-M."/>
            <person name="Salse J."/>
            <person name="Berges H."/>
            <person name="Guyot R."/>
            <person name="Gouzy J."/>
            <person name="Peret B."/>
        </authorList>
    </citation>
    <scope>NUCLEOTIDE SEQUENCE [LARGE SCALE GENOMIC DNA]</scope>
    <source>
        <strain evidence="3">cv. Amiga</strain>
    </source>
</reference>
<organism evidence="2 3">
    <name type="scientific">Lupinus albus</name>
    <name type="common">White lupine</name>
    <name type="synonym">Lupinus termis</name>
    <dbReference type="NCBI Taxonomy" id="3870"/>
    <lineage>
        <taxon>Eukaryota</taxon>
        <taxon>Viridiplantae</taxon>
        <taxon>Streptophyta</taxon>
        <taxon>Embryophyta</taxon>
        <taxon>Tracheophyta</taxon>
        <taxon>Spermatophyta</taxon>
        <taxon>Magnoliopsida</taxon>
        <taxon>eudicotyledons</taxon>
        <taxon>Gunneridae</taxon>
        <taxon>Pentapetalae</taxon>
        <taxon>rosids</taxon>
        <taxon>fabids</taxon>
        <taxon>Fabales</taxon>
        <taxon>Fabaceae</taxon>
        <taxon>Papilionoideae</taxon>
        <taxon>50 kb inversion clade</taxon>
        <taxon>genistoids sensu lato</taxon>
        <taxon>core genistoids</taxon>
        <taxon>Genisteae</taxon>
        <taxon>Lupinus</taxon>
    </lineage>
</organism>
<keyword evidence="3" id="KW-1185">Reference proteome</keyword>
<dbReference type="EMBL" id="WOCE01000008">
    <property type="protein sequence ID" value="KAE9609058.1"/>
    <property type="molecule type" value="Genomic_DNA"/>
</dbReference>
<keyword evidence="1" id="KW-0812">Transmembrane</keyword>
<evidence type="ECO:0000313" key="3">
    <source>
        <dbReference type="Proteomes" id="UP000447434"/>
    </source>
</evidence>
<proteinExistence type="predicted"/>
<protein>
    <submittedName>
        <fullName evidence="2">Uncharacterized protein</fullName>
    </submittedName>
</protein>
<gene>
    <name evidence="2" type="ORF">Lalb_Chr08g0242221</name>
</gene>
<keyword evidence="1" id="KW-1133">Transmembrane helix</keyword>
<comment type="caution">
    <text evidence="2">The sequence shown here is derived from an EMBL/GenBank/DDBJ whole genome shotgun (WGS) entry which is preliminary data.</text>
</comment>
<feature type="transmembrane region" description="Helical" evidence="1">
    <location>
        <begin position="20"/>
        <end position="44"/>
    </location>
</feature>
<keyword evidence="1" id="KW-0472">Membrane</keyword>
<dbReference type="Proteomes" id="UP000447434">
    <property type="component" value="Chromosome 8"/>
</dbReference>
<name>A0A6A4Q5D0_LUPAL</name>
<sequence length="66" mass="7525">MIFILINHSTENNSSAKDSTVMIIVLLLVPWRLQISTLICFCLARNPIMFDKVSTLPLVWFCLNSV</sequence>
<dbReference type="AlphaFoldDB" id="A0A6A4Q5D0"/>
<evidence type="ECO:0000313" key="2">
    <source>
        <dbReference type="EMBL" id="KAE9609058.1"/>
    </source>
</evidence>
<accession>A0A6A4Q5D0</accession>